<dbReference type="GO" id="GO:1904680">
    <property type="term" value="F:peptide transmembrane transporter activity"/>
    <property type="evidence" value="ECO:0007669"/>
    <property type="project" value="TreeGrafter"/>
</dbReference>
<name>A0A561R6X1_9HYPH</name>
<dbReference type="Proteomes" id="UP000320653">
    <property type="component" value="Unassembled WGS sequence"/>
</dbReference>
<dbReference type="EMBL" id="VIWP01000001">
    <property type="protein sequence ID" value="TWF58346.1"/>
    <property type="molecule type" value="Genomic_DNA"/>
</dbReference>
<dbReference type="PROSITE" id="PS51318">
    <property type="entry name" value="TAT"/>
    <property type="match status" value="1"/>
</dbReference>
<dbReference type="PIRSF" id="PIRSF002741">
    <property type="entry name" value="MppA"/>
    <property type="match status" value="1"/>
</dbReference>
<dbReference type="InterPro" id="IPR030678">
    <property type="entry name" value="Peptide/Ni-bd"/>
</dbReference>
<dbReference type="PANTHER" id="PTHR30290">
    <property type="entry name" value="PERIPLASMIC BINDING COMPONENT OF ABC TRANSPORTER"/>
    <property type="match status" value="1"/>
</dbReference>
<dbReference type="AlphaFoldDB" id="A0A561R6X1"/>
<accession>A0A561R6X1</accession>
<dbReference type="Pfam" id="PF00496">
    <property type="entry name" value="SBP_bac_5"/>
    <property type="match status" value="1"/>
</dbReference>
<evidence type="ECO:0000256" key="2">
    <source>
        <dbReference type="ARBA" id="ARBA00005695"/>
    </source>
</evidence>
<dbReference type="Gene3D" id="3.40.190.10">
    <property type="entry name" value="Periplasmic binding protein-like II"/>
    <property type="match status" value="1"/>
</dbReference>
<gene>
    <name evidence="5" type="ORF">FHW37_101150</name>
</gene>
<dbReference type="InterPro" id="IPR000914">
    <property type="entry name" value="SBP_5_dom"/>
</dbReference>
<protein>
    <submittedName>
        <fullName evidence="5">Peptide/nickel transport system substrate-binding protein</fullName>
    </submittedName>
</protein>
<evidence type="ECO:0000259" key="4">
    <source>
        <dbReference type="Pfam" id="PF00496"/>
    </source>
</evidence>
<keyword evidence="3" id="KW-0732">Signal</keyword>
<organism evidence="5 6">
    <name type="scientific">Neorhizobium alkalisoli</name>
    <dbReference type="NCBI Taxonomy" id="528178"/>
    <lineage>
        <taxon>Bacteria</taxon>
        <taxon>Pseudomonadati</taxon>
        <taxon>Pseudomonadota</taxon>
        <taxon>Alphaproteobacteria</taxon>
        <taxon>Hyphomicrobiales</taxon>
        <taxon>Rhizobiaceae</taxon>
        <taxon>Rhizobium/Agrobacterium group</taxon>
        <taxon>Neorhizobium</taxon>
    </lineage>
</organism>
<dbReference type="GO" id="GO:0015833">
    <property type="term" value="P:peptide transport"/>
    <property type="evidence" value="ECO:0007669"/>
    <property type="project" value="TreeGrafter"/>
</dbReference>
<dbReference type="GO" id="GO:0043190">
    <property type="term" value="C:ATP-binding cassette (ABC) transporter complex"/>
    <property type="evidence" value="ECO:0007669"/>
    <property type="project" value="InterPro"/>
</dbReference>
<dbReference type="PANTHER" id="PTHR30290:SF38">
    <property type="entry name" value="D,D-DIPEPTIDE-BINDING PERIPLASMIC PROTEIN DDPA-RELATED"/>
    <property type="match status" value="1"/>
</dbReference>
<dbReference type="OrthoDB" id="9803988at2"/>
<proteinExistence type="inferred from homology"/>
<comment type="subcellular location">
    <subcellularLocation>
        <location evidence="1">Periplasm</location>
    </subcellularLocation>
</comment>
<feature type="domain" description="Solute-binding protein family 5" evidence="4">
    <location>
        <begin position="96"/>
        <end position="469"/>
    </location>
</feature>
<dbReference type="InterPro" id="IPR006311">
    <property type="entry name" value="TAT_signal"/>
</dbReference>
<dbReference type="SUPFAM" id="SSF53850">
    <property type="entry name" value="Periplasmic binding protein-like II"/>
    <property type="match status" value="1"/>
</dbReference>
<dbReference type="Gene3D" id="3.90.76.10">
    <property type="entry name" value="Dipeptide-binding Protein, Domain 1"/>
    <property type="match status" value="1"/>
</dbReference>
<evidence type="ECO:0000313" key="5">
    <source>
        <dbReference type="EMBL" id="TWF58346.1"/>
    </source>
</evidence>
<sequence>MSDNENHVLTHPTRRQALGQALGLMALGASGVVFSGVPGFDQALAATPKTIKGQLTVSFSQEPTVFNPHLLHIEVDDGIHFSLFDPLFYVDAEGKFVPALAVEVPTVENGGISADGLTWKVKLREGVKWHDGKPFTAEDVKATLELLVDPNFRSWRKTGHELVRNLTVVSPTEITWKMEKAFAPYPSILASTFITPKHLMSAAADPNNAPFNNAPVGTGPFKWVERVPGDHITLAANADYFGEGPYVEKLIYKYIPDLNVMYTQFKAGEIDVLGLQWITPDHYEEAKGLSGMEVAVVPAASVESFTFNMERPQFKDPAVREALYAAIDKQSIIDALYYGLPTPTETYMPQQSFYFNPDLPKQSYDIAKAKDILDKAGWAPGPDGIRAKGGVKLSFTCSTTAGNHIREQVQQYMQQSFKEIGVDMSISNLPPAVMWGEYWMMSKFDTVIVGLNFLTGADPDTSDYFMSTSSGAKGGAGQNTWQYANPEVDALLVKGGSLFVPEERKAVYMKIQEIMRKDLPFLPLFQYATVRGHKQGIQNILPNVNVRIDTWNVNTWRKA</sequence>
<evidence type="ECO:0000313" key="6">
    <source>
        <dbReference type="Proteomes" id="UP000320653"/>
    </source>
</evidence>
<dbReference type="Gene3D" id="3.10.105.10">
    <property type="entry name" value="Dipeptide-binding Protein, Domain 3"/>
    <property type="match status" value="1"/>
</dbReference>
<comment type="similarity">
    <text evidence="2">Belongs to the bacterial solute-binding protein 5 family.</text>
</comment>
<dbReference type="RefSeq" id="WP_145631303.1">
    <property type="nucleotide sequence ID" value="NZ_VIWP01000001.1"/>
</dbReference>
<reference evidence="5 6" key="1">
    <citation type="submission" date="2019-06" db="EMBL/GenBank/DDBJ databases">
        <title>Sorghum-associated microbial communities from plants grown in Nebraska, USA.</title>
        <authorList>
            <person name="Schachtman D."/>
        </authorList>
    </citation>
    <scope>NUCLEOTIDE SEQUENCE [LARGE SCALE GENOMIC DNA]</scope>
    <source>
        <strain evidence="5 6">1225</strain>
    </source>
</reference>
<evidence type="ECO:0000256" key="3">
    <source>
        <dbReference type="ARBA" id="ARBA00022729"/>
    </source>
</evidence>
<dbReference type="CDD" id="cd08513">
    <property type="entry name" value="PBP2_thermophilic_Hb8_like"/>
    <property type="match status" value="1"/>
</dbReference>
<comment type="caution">
    <text evidence="5">The sequence shown here is derived from an EMBL/GenBank/DDBJ whole genome shotgun (WGS) entry which is preliminary data.</text>
</comment>
<keyword evidence="6" id="KW-1185">Reference proteome</keyword>
<dbReference type="GO" id="GO:0030288">
    <property type="term" value="C:outer membrane-bounded periplasmic space"/>
    <property type="evidence" value="ECO:0007669"/>
    <property type="project" value="UniProtKB-ARBA"/>
</dbReference>
<evidence type="ECO:0000256" key="1">
    <source>
        <dbReference type="ARBA" id="ARBA00004418"/>
    </source>
</evidence>
<dbReference type="InterPro" id="IPR039424">
    <property type="entry name" value="SBP_5"/>
</dbReference>